<keyword evidence="5" id="KW-1185">Reference proteome</keyword>
<evidence type="ECO:0000259" key="3">
    <source>
        <dbReference type="Pfam" id="PF07883"/>
    </source>
</evidence>
<dbReference type="KEGG" id="maw:19250330"/>
<dbReference type="GO" id="GO:0051213">
    <property type="term" value="F:dioxygenase activity"/>
    <property type="evidence" value="ECO:0007669"/>
    <property type="project" value="UniProtKB-KW"/>
</dbReference>
<sequence length="250" mass="27893">MPSVQTLVQPSPVAPKDHVDHSVDATDAESDASALPSVSDYLEALPAKHLEPLWSRMDAMVPRTPNPVAKPYIWKYKNTLPLLSAAGQLVPEEEAERRVLMLVNPSMSRFNHTTIRVVHFVFLNYDMVCSTTPIFGGMLTRFQYADAPHTTDTIYAGLQLVNPGETAPAHRHTAYACRFIISGEGFTAVEGKRMPLIRGDVVVTPSWHWHDHGNESKNPVIWLDALNLPLFTYARVHFAETYAASRYPST</sequence>
<evidence type="ECO:0000313" key="5">
    <source>
        <dbReference type="Proteomes" id="UP000002499"/>
    </source>
</evidence>
<evidence type="ECO:0000256" key="1">
    <source>
        <dbReference type="ARBA" id="ARBA00022964"/>
    </source>
</evidence>
<dbReference type="InterPro" id="IPR047183">
    <property type="entry name" value="GDO-like"/>
</dbReference>
<dbReference type="GeneID" id="19250330"/>
<dbReference type="HOGENOM" id="CLU_096882_0_0_1"/>
<reference evidence="4 5" key="1">
    <citation type="journal article" date="2011" name="PLoS Genet.">
        <title>Genome sequencing and comparative transcriptomics of the model entomopathogenic fungi Metarhizium anisopliae and M. acridum.</title>
        <authorList>
            <person name="Gao Q."/>
            <person name="Jin K."/>
            <person name="Ying S.H."/>
            <person name="Zhang Y."/>
            <person name="Xiao G."/>
            <person name="Shang Y."/>
            <person name="Duan Z."/>
            <person name="Hu X."/>
            <person name="Xie X.Q."/>
            <person name="Zhou G."/>
            <person name="Peng G."/>
            <person name="Luo Z."/>
            <person name="Huang W."/>
            <person name="Wang B."/>
            <person name="Fang W."/>
            <person name="Wang S."/>
            <person name="Zhong Y."/>
            <person name="Ma L.J."/>
            <person name="St Leger R.J."/>
            <person name="Zhao G.P."/>
            <person name="Pei Y."/>
            <person name="Feng M.G."/>
            <person name="Xia Y."/>
            <person name="Wang C."/>
        </authorList>
    </citation>
    <scope>NUCLEOTIDE SEQUENCE [LARGE SCALE GENOMIC DNA]</scope>
    <source>
        <strain evidence="4 5">CQMa 102</strain>
    </source>
</reference>
<dbReference type="PANTHER" id="PTHR41517">
    <property type="entry name" value="1,2-DIOXYGENASE PROTEIN-RELATED"/>
    <property type="match status" value="1"/>
</dbReference>
<dbReference type="AlphaFoldDB" id="E9E821"/>
<feature type="domain" description="Cupin type-2" evidence="3">
    <location>
        <begin position="158"/>
        <end position="224"/>
    </location>
</feature>
<dbReference type="InterPro" id="IPR011051">
    <property type="entry name" value="RmlC_Cupin_sf"/>
</dbReference>
<dbReference type="PANTHER" id="PTHR41517:SF1">
    <property type="entry name" value="CUPIN"/>
    <property type="match status" value="1"/>
</dbReference>
<dbReference type="InParanoid" id="E9E821"/>
<dbReference type="InterPro" id="IPR013096">
    <property type="entry name" value="Cupin_2"/>
</dbReference>
<dbReference type="CDD" id="cd02216">
    <property type="entry name" value="cupin_GDO-like_N"/>
    <property type="match status" value="1"/>
</dbReference>
<dbReference type="Proteomes" id="UP000002499">
    <property type="component" value="Unassembled WGS sequence"/>
</dbReference>
<dbReference type="SUPFAM" id="SSF51182">
    <property type="entry name" value="RmlC-like cupins"/>
    <property type="match status" value="2"/>
</dbReference>
<dbReference type="Pfam" id="PF07883">
    <property type="entry name" value="Cupin_2"/>
    <property type="match status" value="1"/>
</dbReference>
<protein>
    <submittedName>
        <fullName evidence="4">Gentisate 1,2-dioxygenase</fullName>
    </submittedName>
</protein>
<accession>E9E821</accession>
<dbReference type="EMBL" id="GL698519">
    <property type="protein sequence ID" value="EFY87892.1"/>
    <property type="molecule type" value="Genomic_DNA"/>
</dbReference>
<dbReference type="OrthoDB" id="2205143at2759"/>
<dbReference type="eggNOG" id="ENOG502R6B0">
    <property type="taxonomic scope" value="Eukaryota"/>
</dbReference>
<keyword evidence="1 4" id="KW-0223">Dioxygenase</keyword>
<keyword evidence="2" id="KW-0560">Oxidoreductase</keyword>
<organism evidence="5">
    <name type="scientific">Metarhizium acridum (strain CQMa 102)</name>
    <dbReference type="NCBI Taxonomy" id="655827"/>
    <lineage>
        <taxon>Eukaryota</taxon>
        <taxon>Fungi</taxon>
        <taxon>Dikarya</taxon>
        <taxon>Ascomycota</taxon>
        <taxon>Pezizomycotina</taxon>
        <taxon>Sordariomycetes</taxon>
        <taxon>Hypocreomycetidae</taxon>
        <taxon>Hypocreales</taxon>
        <taxon>Clavicipitaceae</taxon>
        <taxon>Metarhizium</taxon>
    </lineage>
</organism>
<dbReference type="InterPro" id="IPR014710">
    <property type="entry name" value="RmlC-like_jellyroll"/>
</dbReference>
<evidence type="ECO:0000256" key="2">
    <source>
        <dbReference type="ARBA" id="ARBA00023002"/>
    </source>
</evidence>
<name>E9E821_METAQ</name>
<dbReference type="STRING" id="655827.E9E821"/>
<dbReference type="Gene3D" id="2.60.120.10">
    <property type="entry name" value="Jelly Rolls"/>
    <property type="match status" value="2"/>
</dbReference>
<proteinExistence type="predicted"/>
<evidence type="ECO:0000313" key="4">
    <source>
        <dbReference type="EMBL" id="EFY87892.1"/>
    </source>
</evidence>
<gene>
    <name evidence="4" type="ORF">MAC_06019</name>
</gene>